<accession>A0A517SZG1</accession>
<gene>
    <name evidence="2" type="ORF">SV7mr_40710</name>
</gene>
<sequence precursor="true">MKRMMTMIAAMALLAAGSVMAPSTADAGGAFSISVGGFSYSNVPAYRSYRYPSYGRYRTPVSRPPVGFYSPGFYRGPVVVPRYGSPYGSSRYYDRGRYSRRCR</sequence>
<dbReference type="AlphaFoldDB" id="A0A517SZG1"/>
<organism evidence="2 3">
    <name type="scientific">Stieleria bergensis</name>
    <dbReference type="NCBI Taxonomy" id="2528025"/>
    <lineage>
        <taxon>Bacteria</taxon>
        <taxon>Pseudomonadati</taxon>
        <taxon>Planctomycetota</taxon>
        <taxon>Planctomycetia</taxon>
        <taxon>Pirellulales</taxon>
        <taxon>Pirellulaceae</taxon>
        <taxon>Stieleria</taxon>
    </lineage>
</organism>
<dbReference type="EMBL" id="CP036272">
    <property type="protein sequence ID" value="QDT61534.1"/>
    <property type="molecule type" value="Genomic_DNA"/>
</dbReference>
<reference evidence="2 3" key="1">
    <citation type="submission" date="2019-02" db="EMBL/GenBank/DDBJ databases">
        <title>Deep-cultivation of Planctomycetes and their phenomic and genomic characterization uncovers novel biology.</title>
        <authorList>
            <person name="Wiegand S."/>
            <person name="Jogler M."/>
            <person name="Boedeker C."/>
            <person name="Pinto D."/>
            <person name="Vollmers J."/>
            <person name="Rivas-Marin E."/>
            <person name="Kohn T."/>
            <person name="Peeters S.H."/>
            <person name="Heuer A."/>
            <person name="Rast P."/>
            <person name="Oberbeckmann S."/>
            <person name="Bunk B."/>
            <person name="Jeske O."/>
            <person name="Meyerdierks A."/>
            <person name="Storesund J.E."/>
            <person name="Kallscheuer N."/>
            <person name="Luecker S."/>
            <person name="Lage O.M."/>
            <person name="Pohl T."/>
            <person name="Merkel B.J."/>
            <person name="Hornburger P."/>
            <person name="Mueller R.-W."/>
            <person name="Bruemmer F."/>
            <person name="Labrenz M."/>
            <person name="Spormann A.M."/>
            <person name="Op den Camp H."/>
            <person name="Overmann J."/>
            <person name="Amann R."/>
            <person name="Jetten M.S.M."/>
            <person name="Mascher T."/>
            <person name="Medema M.H."/>
            <person name="Devos D.P."/>
            <person name="Kaster A.-K."/>
            <person name="Ovreas L."/>
            <person name="Rohde M."/>
            <person name="Galperin M.Y."/>
            <person name="Jogler C."/>
        </authorList>
    </citation>
    <scope>NUCLEOTIDE SEQUENCE [LARGE SCALE GENOMIC DNA]</scope>
    <source>
        <strain evidence="2 3">SV_7m_r</strain>
    </source>
</reference>
<name>A0A517SZG1_9BACT</name>
<dbReference type="RefSeq" id="WP_145275667.1">
    <property type="nucleotide sequence ID" value="NZ_CP036272.1"/>
</dbReference>
<evidence type="ECO:0000313" key="3">
    <source>
        <dbReference type="Proteomes" id="UP000315003"/>
    </source>
</evidence>
<keyword evidence="1" id="KW-0732">Signal</keyword>
<protein>
    <submittedName>
        <fullName evidence="2">Uncharacterized protein</fullName>
    </submittedName>
</protein>
<evidence type="ECO:0000256" key="1">
    <source>
        <dbReference type="SAM" id="SignalP"/>
    </source>
</evidence>
<evidence type="ECO:0000313" key="2">
    <source>
        <dbReference type="EMBL" id="QDT61534.1"/>
    </source>
</evidence>
<proteinExistence type="predicted"/>
<dbReference type="Proteomes" id="UP000315003">
    <property type="component" value="Chromosome"/>
</dbReference>
<feature type="chain" id="PRO_5021793143" evidence="1">
    <location>
        <begin position="22"/>
        <end position="103"/>
    </location>
</feature>
<feature type="signal peptide" evidence="1">
    <location>
        <begin position="1"/>
        <end position="21"/>
    </location>
</feature>
<keyword evidence="3" id="KW-1185">Reference proteome</keyword>